<feature type="domain" description="Protein CR006 P-loop" evidence="2">
    <location>
        <begin position="15"/>
        <end position="303"/>
    </location>
</feature>
<protein>
    <recommendedName>
        <fullName evidence="2">Protein CR006 P-loop domain-containing protein</fullName>
    </recommendedName>
</protein>
<reference evidence="3" key="1">
    <citation type="submission" date="2013-07" db="EMBL/GenBank/DDBJ databases">
        <title>Sub-species coevolution in mutualistic symbiosis.</title>
        <authorList>
            <person name="Murfin K."/>
            <person name="Klassen J."/>
            <person name="Lee M."/>
            <person name="Forst S."/>
            <person name="Stock P."/>
            <person name="Goodrich-Blair H."/>
        </authorList>
    </citation>
    <scope>NUCLEOTIDE SEQUENCE [LARGE SCALE GENOMIC DNA]</scope>
    <source>
        <strain evidence="3">Kraussei Quebec</strain>
    </source>
</reference>
<gene>
    <name evidence="3" type="ORF">XBKQ1_2480022</name>
</gene>
<keyword evidence="1" id="KW-0175">Coiled coil</keyword>
<dbReference type="Gene3D" id="3.40.50.300">
    <property type="entry name" value="P-loop containing nucleotide triphosphate hydrolases"/>
    <property type="match status" value="1"/>
</dbReference>
<evidence type="ECO:0000313" key="4">
    <source>
        <dbReference type="Proteomes" id="UP000028500"/>
    </source>
</evidence>
<dbReference type="EMBL" id="CBSY010000166">
    <property type="protein sequence ID" value="CDH20149.1"/>
    <property type="molecule type" value="Genomic_DNA"/>
</dbReference>
<evidence type="ECO:0000313" key="3">
    <source>
        <dbReference type="EMBL" id="CDH20149.1"/>
    </source>
</evidence>
<sequence>MKFLEIKNITSYHPTDSQTLDLSKKIILIYGLNGSGKSTIANYFNHDNPEIYKGCQSNLDDSYNYIVYNKKFIDDDFYKKDKQPGIFTLSKENKETEIEIKNNELKLEELNKKHKELLDDQKKSTEKLEGNDSDFQNQLWDKFDYVMNSSLGELIRGQNKSKKRFFSEIKNSQLYMDINFNELINEYNELKNGKKNAHSINIINPPKYNEDLEYINILLNDPIIASENSYLSEIIDKLSNSDWVKFGMDNYIRDSICPFCQQNTISDEFKKQLKFVFDNTYYEKINEIEKNKKEYIEKWEVYHSNMITSLEKVKILPNDKKICH</sequence>
<dbReference type="HOGENOM" id="CLU_020729_0_0_6"/>
<feature type="coiled-coil region" evidence="1">
    <location>
        <begin position="91"/>
        <end position="131"/>
    </location>
</feature>
<proteinExistence type="predicted"/>
<keyword evidence="4" id="KW-1185">Reference proteome</keyword>
<dbReference type="SUPFAM" id="SSF52540">
    <property type="entry name" value="P-loop containing nucleoside triphosphate hydrolases"/>
    <property type="match status" value="1"/>
</dbReference>
<dbReference type="Pfam" id="PF13166">
    <property type="entry name" value="AAA_13"/>
    <property type="match status" value="1"/>
</dbReference>
<dbReference type="RefSeq" id="WP_080717965.1">
    <property type="nucleotide sequence ID" value="NZ_CAWLZI010000232.1"/>
</dbReference>
<evidence type="ECO:0000259" key="2">
    <source>
        <dbReference type="Pfam" id="PF13166"/>
    </source>
</evidence>
<dbReference type="InterPro" id="IPR026866">
    <property type="entry name" value="CR006_AAA"/>
</dbReference>
<dbReference type="OrthoDB" id="9795565at2"/>
<dbReference type="InterPro" id="IPR027417">
    <property type="entry name" value="P-loop_NTPase"/>
</dbReference>
<name>A0A077PK88_XENBV</name>
<dbReference type="AlphaFoldDB" id="A0A077PK88"/>
<evidence type="ECO:0000256" key="1">
    <source>
        <dbReference type="SAM" id="Coils"/>
    </source>
</evidence>
<accession>A0A077PK88</accession>
<dbReference type="Proteomes" id="UP000028500">
    <property type="component" value="Unassembled WGS sequence"/>
</dbReference>
<comment type="caution">
    <text evidence="3">The sequence shown here is derived from an EMBL/GenBank/DDBJ whole genome shotgun (WGS) entry which is preliminary data.</text>
</comment>
<organism evidence="3 4">
    <name type="scientific">Xenorhabdus bovienii str. kraussei Quebec</name>
    <dbReference type="NCBI Taxonomy" id="1398203"/>
    <lineage>
        <taxon>Bacteria</taxon>
        <taxon>Pseudomonadati</taxon>
        <taxon>Pseudomonadota</taxon>
        <taxon>Gammaproteobacteria</taxon>
        <taxon>Enterobacterales</taxon>
        <taxon>Morganellaceae</taxon>
        <taxon>Xenorhabdus</taxon>
    </lineage>
</organism>